<evidence type="ECO:0000256" key="7">
    <source>
        <dbReference type="SAM" id="MobiDB-lite"/>
    </source>
</evidence>
<dbReference type="EMBL" id="FMWP01000107">
    <property type="protein sequence ID" value="SDA00305.1"/>
    <property type="molecule type" value="Genomic_DNA"/>
</dbReference>
<protein>
    <submittedName>
        <fullName evidence="9">BZ3500_MvSof-1268-A1-R1_Chr9g10564 protein</fullName>
    </submittedName>
</protein>
<evidence type="ECO:0000256" key="1">
    <source>
        <dbReference type="ARBA" id="ARBA00004123"/>
    </source>
</evidence>
<feature type="compositionally biased region" description="Low complexity" evidence="7">
    <location>
        <begin position="256"/>
        <end position="268"/>
    </location>
</feature>
<feature type="compositionally biased region" description="Pro residues" evidence="7">
    <location>
        <begin position="765"/>
        <end position="778"/>
    </location>
</feature>
<keyword evidence="10" id="KW-1185">Reference proteome</keyword>
<keyword evidence="3" id="KW-0805">Transcription regulation</keyword>
<evidence type="ECO:0000256" key="4">
    <source>
        <dbReference type="ARBA" id="ARBA00023125"/>
    </source>
</evidence>
<dbReference type="Pfam" id="PF04082">
    <property type="entry name" value="Fungal_trans"/>
    <property type="match status" value="1"/>
</dbReference>
<dbReference type="CDD" id="cd12148">
    <property type="entry name" value="fungal_TF_MHR"/>
    <property type="match status" value="1"/>
</dbReference>
<dbReference type="STRING" id="289078.A0A2X0MEJ7"/>
<evidence type="ECO:0000313" key="9">
    <source>
        <dbReference type="EMBL" id="SDA00305.1"/>
    </source>
</evidence>
<evidence type="ECO:0000256" key="2">
    <source>
        <dbReference type="ARBA" id="ARBA00022723"/>
    </source>
</evidence>
<feature type="region of interest" description="Disordered" evidence="7">
    <location>
        <begin position="703"/>
        <end position="806"/>
    </location>
</feature>
<evidence type="ECO:0000313" key="10">
    <source>
        <dbReference type="Proteomes" id="UP000249723"/>
    </source>
</evidence>
<dbReference type="AlphaFoldDB" id="A0A2X0MEJ7"/>
<dbReference type="GO" id="GO:0005634">
    <property type="term" value="C:nucleus"/>
    <property type="evidence" value="ECO:0007669"/>
    <property type="project" value="UniProtKB-SubCell"/>
</dbReference>
<sequence length="866" mass="94953">MDEDEGAAFHSSGVCRQPAKRGARACESPRRYARIRARSPPDDCGARATASVTCRRLKKTCHPSETDKNGCKRCEASGLVCTFDRPASSIVDDAGLNRLSAIEATVSTQERRMDTLVQSVGQVSSTLSEILTWLKSGNSPSTHPAQTPPALALSHLHAPSHSAPTLPGFSHHGLASIPPQAPSLHSDPSPKAMTASPNPNASSRLEALASVAVDPQPNQNIDRFASRLHAPIQALADAADQLNSGEDRETRKEGQTEGQSEGQGNQSNPGPDGEEGASHRPKKRSRHSDIGGITSEASGPQHDVVAKGYVSDREARALVLFHHKELHPFCAILDPDHDTFFTLRQHHFLFDVIIYTGLRAQEGNAAASKQLLQVAEHVRETVRGFIFDPSPPVECIQALLIMACWHDEPYILSGFALRLALSARLDTTFAQIDARGWDLKDERARQLTMQLRTWLYCVFLEFKHSRCTDRMIILRQQDVDVLRGNADRLLQMPFSIKNDLRTVANLKLTFIERGIMETGRMLAREQDVFKHLAYIKETREALTRWHADYDTLLAVHEPSPLTWRRRSHMRHLQEAYFFLPANILGQRLLSPNGSPELIDVGHQALISARTMIRTVLHSPAYAASLKYSGYLMRVDLSFAAMLLLKLAKVYPEASISPEEIVKDVNDLIERQSQCAGGVRFTNLLRIAKDQYIASVYSPSPSADVNNPTAFDESPSSNFHDLRFPKPESPQTSGPIQLRTSIYNSGHYPPTLPGVTFARPDTAFSMPPPPLPTSLPSPSPSNLTAQQQALSASMTSLSKPPPGAGALLPGEKDVIWPEWNGTGGAAGEGMTPTSSTNANADWFGGPAGEWMVGVPDPGWPLNWTQLP</sequence>
<dbReference type="CDD" id="cd00067">
    <property type="entry name" value="GAL4"/>
    <property type="match status" value="1"/>
</dbReference>
<dbReference type="PANTHER" id="PTHR31845">
    <property type="entry name" value="FINGER DOMAIN PROTEIN, PUTATIVE-RELATED"/>
    <property type="match status" value="1"/>
</dbReference>
<keyword evidence="6" id="KW-0539">Nucleus</keyword>
<feature type="compositionally biased region" description="Polar residues" evidence="7">
    <location>
        <begin position="728"/>
        <end position="743"/>
    </location>
</feature>
<keyword evidence="5" id="KW-0804">Transcription</keyword>
<evidence type="ECO:0000259" key="8">
    <source>
        <dbReference type="Pfam" id="PF04082"/>
    </source>
</evidence>
<feature type="region of interest" description="Disordered" evidence="7">
    <location>
        <begin position="240"/>
        <end position="300"/>
    </location>
</feature>
<dbReference type="GO" id="GO:0000976">
    <property type="term" value="F:transcription cis-regulatory region binding"/>
    <property type="evidence" value="ECO:0007669"/>
    <property type="project" value="TreeGrafter"/>
</dbReference>
<evidence type="ECO:0000256" key="6">
    <source>
        <dbReference type="ARBA" id="ARBA00023242"/>
    </source>
</evidence>
<dbReference type="OrthoDB" id="4454541at2759"/>
<dbReference type="InterPro" id="IPR051089">
    <property type="entry name" value="prtT"/>
</dbReference>
<dbReference type="GO" id="GO:0008270">
    <property type="term" value="F:zinc ion binding"/>
    <property type="evidence" value="ECO:0007669"/>
    <property type="project" value="InterPro"/>
</dbReference>
<dbReference type="GO" id="GO:0000981">
    <property type="term" value="F:DNA-binding transcription factor activity, RNA polymerase II-specific"/>
    <property type="evidence" value="ECO:0007669"/>
    <property type="project" value="InterPro"/>
</dbReference>
<feature type="compositionally biased region" description="Basic and acidic residues" evidence="7">
    <location>
        <begin position="245"/>
        <end position="255"/>
    </location>
</feature>
<comment type="subcellular location">
    <subcellularLocation>
        <location evidence="1">Nucleus</location>
    </subcellularLocation>
</comment>
<dbReference type="InterPro" id="IPR007219">
    <property type="entry name" value="XnlR_reg_dom"/>
</dbReference>
<feature type="region of interest" description="Disordered" evidence="7">
    <location>
        <begin position="1"/>
        <end position="47"/>
    </location>
</feature>
<feature type="region of interest" description="Disordered" evidence="7">
    <location>
        <begin position="157"/>
        <end position="202"/>
    </location>
</feature>
<feature type="compositionally biased region" description="Polar residues" evidence="7">
    <location>
        <begin position="781"/>
        <end position="797"/>
    </location>
</feature>
<feature type="compositionally biased region" description="Polar residues" evidence="7">
    <location>
        <begin position="703"/>
        <end position="718"/>
    </location>
</feature>
<keyword evidence="4" id="KW-0238">DNA-binding</keyword>
<proteinExistence type="predicted"/>
<dbReference type="GO" id="GO:0006351">
    <property type="term" value="P:DNA-templated transcription"/>
    <property type="evidence" value="ECO:0007669"/>
    <property type="project" value="InterPro"/>
</dbReference>
<dbReference type="Proteomes" id="UP000249723">
    <property type="component" value="Unassembled WGS sequence"/>
</dbReference>
<dbReference type="PANTHER" id="PTHR31845:SF17">
    <property type="entry name" value="ZN(II)2CYS6 TRANSCRIPTION FACTOR (EUROFUNG)"/>
    <property type="match status" value="1"/>
</dbReference>
<name>A0A2X0MEJ7_9BASI</name>
<keyword evidence="2" id="KW-0479">Metal-binding</keyword>
<evidence type="ECO:0000256" key="3">
    <source>
        <dbReference type="ARBA" id="ARBA00023015"/>
    </source>
</evidence>
<reference evidence="10" key="1">
    <citation type="submission" date="2016-10" db="EMBL/GenBank/DDBJ databases">
        <authorList>
            <person name="Jeantristanb JTB J.-T."/>
            <person name="Ricardo R."/>
        </authorList>
    </citation>
    <scope>NUCLEOTIDE SEQUENCE [LARGE SCALE GENOMIC DNA]</scope>
</reference>
<dbReference type="InterPro" id="IPR001138">
    <property type="entry name" value="Zn2Cys6_DnaBD"/>
</dbReference>
<gene>
    <name evidence="9" type="ORF">BZ3500_MVSOF-1268-A1-R1_CHR9G10564</name>
</gene>
<feature type="domain" description="Xylanolytic transcriptional activator regulatory" evidence="8">
    <location>
        <begin position="324"/>
        <end position="494"/>
    </location>
</feature>
<dbReference type="InterPro" id="IPR036864">
    <property type="entry name" value="Zn2-C6_fun-type_DNA-bd_sf"/>
</dbReference>
<evidence type="ECO:0000256" key="5">
    <source>
        <dbReference type="ARBA" id="ARBA00023163"/>
    </source>
</evidence>
<accession>A0A2X0MEJ7</accession>
<organism evidence="9 10">
    <name type="scientific">Microbotryum saponariae</name>
    <dbReference type="NCBI Taxonomy" id="289078"/>
    <lineage>
        <taxon>Eukaryota</taxon>
        <taxon>Fungi</taxon>
        <taxon>Dikarya</taxon>
        <taxon>Basidiomycota</taxon>
        <taxon>Pucciniomycotina</taxon>
        <taxon>Microbotryomycetes</taxon>
        <taxon>Microbotryales</taxon>
        <taxon>Microbotryaceae</taxon>
        <taxon>Microbotryum</taxon>
    </lineage>
</organism>
<dbReference type="Gene3D" id="4.10.240.10">
    <property type="entry name" value="Zn(2)-C6 fungal-type DNA-binding domain"/>
    <property type="match status" value="1"/>
</dbReference>